<accession>A0AAJ6YBW3</accession>
<feature type="region of interest" description="Disordered" evidence="1">
    <location>
        <begin position="44"/>
        <end position="133"/>
    </location>
</feature>
<dbReference type="RefSeq" id="XP_011494770.1">
    <property type="nucleotide sequence ID" value="XM_011496468.1"/>
</dbReference>
<feature type="compositionally biased region" description="Low complexity" evidence="1">
    <location>
        <begin position="100"/>
        <end position="109"/>
    </location>
</feature>
<sequence>MHLFRLKKLLFRTLKRQGHTFFAIAASDITKLGVRDILPLPRAAEGAAASNSEIGRGSRSSAWRAGNTASSGTHGRPAKRVCPVTPRGECAPPPRRRPPRSSNFPGSGPDQSRHSVHPRGPNMNRLQPSVSSAPGGALVPVVIQQTRVPNVREISSSYRNINASRLTISRAYYYRKNWRP</sequence>
<evidence type="ECO:0000313" key="3">
    <source>
        <dbReference type="RefSeq" id="XP_011494770.1"/>
    </source>
</evidence>
<keyword evidence="2" id="KW-1185">Reference proteome</keyword>
<dbReference type="Proteomes" id="UP000695007">
    <property type="component" value="Unplaced"/>
</dbReference>
<organism evidence="2 3">
    <name type="scientific">Ceratosolen solmsi marchali</name>
    <dbReference type="NCBI Taxonomy" id="326594"/>
    <lineage>
        <taxon>Eukaryota</taxon>
        <taxon>Metazoa</taxon>
        <taxon>Ecdysozoa</taxon>
        <taxon>Arthropoda</taxon>
        <taxon>Hexapoda</taxon>
        <taxon>Insecta</taxon>
        <taxon>Pterygota</taxon>
        <taxon>Neoptera</taxon>
        <taxon>Endopterygota</taxon>
        <taxon>Hymenoptera</taxon>
        <taxon>Apocrita</taxon>
        <taxon>Proctotrupomorpha</taxon>
        <taxon>Chalcidoidea</taxon>
        <taxon>Agaonidae</taxon>
        <taxon>Agaoninae</taxon>
        <taxon>Ceratosolen</taxon>
    </lineage>
</organism>
<protein>
    <submittedName>
        <fullName evidence="3">Collagen alpha-2(I) chain-like isoform X1</fullName>
    </submittedName>
</protein>
<feature type="compositionally biased region" description="Polar residues" evidence="1">
    <location>
        <begin position="49"/>
        <end position="73"/>
    </location>
</feature>
<evidence type="ECO:0000256" key="1">
    <source>
        <dbReference type="SAM" id="MobiDB-lite"/>
    </source>
</evidence>
<name>A0AAJ6YBW3_9HYME</name>
<dbReference type="GeneID" id="105359780"/>
<gene>
    <name evidence="3" type="primary">LOC105359780</name>
</gene>
<evidence type="ECO:0000313" key="2">
    <source>
        <dbReference type="Proteomes" id="UP000695007"/>
    </source>
</evidence>
<dbReference type="AlphaFoldDB" id="A0AAJ6YBW3"/>
<dbReference type="KEGG" id="csol:105359780"/>
<reference evidence="3" key="1">
    <citation type="submission" date="2025-08" db="UniProtKB">
        <authorList>
            <consortium name="RefSeq"/>
        </authorList>
    </citation>
    <scope>IDENTIFICATION</scope>
</reference>
<proteinExistence type="predicted"/>